<evidence type="ECO:0000313" key="2">
    <source>
        <dbReference type="Proteomes" id="UP001055811"/>
    </source>
</evidence>
<keyword evidence="2" id="KW-1185">Reference proteome</keyword>
<protein>
    <submittedName>
        <fullName evidence="1">Uncharacterized protein</fullName>
    </submittedName>
</protein>
<organism evidence="1 2">
    <name type="scientific">Cichorium intybus</name>
    <name type="common">Chicory</name>
    <dbReference type="NCBI Taxonomy" id="13427"/>
    <lineage>
        <taxon>Eukaryota</taxon>
        <taxon>Viridiplantae</taxon>
        <taxon>Streptophyta</taxon>
        <taxon>Embryophyta</taxon>
        <taxon>Tracheophyta</taxon>
        <taxon>Spermatophyta</taxon>
        <taxon>Magnoliopsida</taxon>
        <taxon>eudicotyledons</taxon>
        <taxon>Gunneridae</taxon>
        <taxon>Pentapetalae</taxon>
        <taxon>asterids</taxon>
        <taxon>campanulids</taxon>
        <taxon>Asterales</taxon>
        <taxon>Asteraceae</taxon>
        <taxon>Cichorioideae</taxon>
        <taxon>Cichorieae</taxon>
        <taxon>Cichoriinae</taxon>
        <taxon>Cichorium</taxon>
    </lineage>
</organism>
<comment type="caution">
    <text evidence="1">The sequence shown here is derived from an EMBL/GenBank/DDBJ whole genome shotgun (WGS) entry which is preliminary data.</text>
</comment>
<name>A0ACB9E4P2_CICIN</name>
<evidence type="ECO:0000313" key="1">
    <source>
        <dbReference type="EMBL" id="KAI3753696.1"/>
    </source>
</evidence>
<sequence>MSIDLLVDVPVFGLLVLPLKNRKEIPMPFKPDVDVDRIKSKKFCYEQLAATLHWKLKDNNDFVLVLNTLGYEAWLLKDSIFALWDMIRRKRVGYIMKGKSGMFIVEEE</sequence>
<dbReference type="EMBL" id="CM042012">
    <property type="protein sequence ID" value="KAI3753696.1"/>
    <property type="molecule type" value="Genomic_DNA"/>
</dbReference>
<reference evidence="2" key="1">
    <citation type="journal article" date="2022" name="Mol. Ecol. Resour.">
        <title>The genomes of chicory, endive, great burdock and yacon provide insights into Asteraceae palaeo-polyploidization history and plant inulin production.</title>
        <authorList>
            <person name="Fan W."/>
            <person name="Wang S."/>
            <person name="Wang H."/>
            <person name="Wang A."/>
            <person name="Jiang F."/>
            <person name="Liu H."/>
            <person name="Zhao H."/>
            <person name="Xu D."/>
            <person name="Zhang Y."/>
        </authorList>
    </citation>
    <scope>NUCLEOTIDE SEQUENCE [LARGE SCALE GENOMIC DNA]</scope>
    <source>
        <strain evidence="2">cv. Punajuju</strain>
    </source>
</reference>
<proteinExistence type="predicted"/>
<accession>A0ACB9E4P2</accession>
<dbReference type="Proteomes" id="UP001055811">
    <property type="component" value="Linkage Group LG04"/>
</dbReference>
<reference evidence="1 2" key="2">
    <citation type="journal article" date="2022" name="Mol. Ecol. Resour.">
        <title>The genomes of chicory, endive, great burdock and yacon provide insights into Asteraceae paleo-polyploidization history and plant inulin production.</title>
        <authorList>
            <person name="Fan W."/>
            <person name="Wang S."/>
            <person name="Wang H."/>
            <person name="Wang A."/>
            <person name="Jiang F."/>
            <person name="Liu H."/>
            <person name="Zhao H."/>
            <person name="Xu D."/>
            <person name="Zhang Y."/>
        </authorList>
    </citation>
    <scope>NUCLEOTIDE SEQUENCE [LARGE SCALE GENOMIC DNA]</scope>
    <source>
        <strain evidence="2">cv. Punajuju</strain>
        <tissue evidence="1">Leaves</tissue>
    </source>
</reference>
<gene>
    <name evidence="1" type="ORF">L2E82_25757</name>
</gene>